<protein>
    <submittedName>
        <fullName evidence="1 3">Uncharacterized protein</fullName>
    </submittedName>
</protein>
<proteinExistence type="predicted"/>
<dbReference type="EMBL" id="UYSL01020413">
    <property type="protein sequence ID" value="VDL74503.1"/>
    <property type="molecule type" value="Genomic_DNA"/>
</dbReference>
<reference evidence="1 2" key="2">
    <citation type="submission" date="2018-11" db="EMBL/GenBank/DDBJ databases">
        <authorList>
            <consortium name="Pathogen Informatics"/>
        </authorList>
    </citation>
    <scope>NUCLEOTIDE SEQUENCE [LARGE SCALE GENOMIC DNA]</scope>
</reference>
<accession>A0A0N4Y4R4</accession>
<gene>
    <name evidence="1" type="ORF">NBR_LOCUS10914</name>
</gene>
<evidence type="ECO:0000313" key="1">
    <source>
        <dbReference type="EMBL" id="VDL74503.1"/>
    </source>
</evidence>
<reference evidence="3" key="1">
    <citation type="submission" date="2017-02" db="UniProtKB">
        <authorList>
            <consortium name="WormBaseParasite"/>
        </authorList>
    </citation>
    <scope>IDENTIFICATION</scope>
</reference>
<evidence type="ECO:0000313" key="2">
    <source>
        <dbReference type="Proteomes" id="UP000271162"/>
    </source>
</evidence>
<dbReference type="WBParaSite" id="NBR_0001091301-mRNA-1">
    <property type="protein sequence ID" value="NBR_0001091301-mRNA-1"/>
    <property type="gene ID" value="NBR_0001091301"/>
</dbReference>
<organism evidence="3">
    <name type="scientific">Nippostrongylus brasiliensis</name>
    <name type="common">Rat hookworm</name>
    <dbReference type="NCBI Taxonomy" id="27835"/>
    <lineage>
        <taxon>Eukaryota</taxon>
        <taxon>Metazoa</taxon>
        <taxon>Ecdysozoa</taxon>
        <taxon>Nematoda</taxon>
        <taxon>Chromadorea</taxon>
        <taxon>Rhabditida</taxon>
        <taxon>Rhabditina</taxon>
        <taxon>Rhabditomorpha</taxon>
        <taxon>Strongyloidea</taxon>
        <taxon>Heligmosomidae</taxon>
        <taxon>Nippostrongylus</taxon>
    </lineage>
</organism>
<keyword evidence="2" id="KW-1185">Reference proteome</keyword>
<sequence length="257" mass="30231">MWLELTEQFYPIMTSNRRFCVFIYRHLPTTPRVHNRWQPLLELVITTAETVVAKYRMKHDKLTENGLNSSQIGAMDPFSRKSSFKSMIYRSLRIQKKPKPPKPTVAREPSVFLVRRASTDNLEVLNPIREKPPAPLFPVRSARVAPCGLVQFRVGVDVKPYDKDCRLTSFERKYRSAVDMVFGGLISRCGLVVDFDTFAQKRFSFRDKLFVRLPNILEERNFHHGFGLRYEPHGYNHIPTLETIERRLYFQHDRKTK</sequence>
<name>A0A0N4Y4R4_NIPBR</name>
<dbReference type="Proteomes" id="UP000271162">
    <property type="component" value="Unassembled WGS sequence"/>
</dbReference>
<evidence type="ECO:0000313" key="3">
    <source>
        <dbReference type="WBParaSite" id="NBR_0001091301-mRNA-1"/>
    </source>
</evidence>
<dbReference type="AlphaFoldDB" id="A0A0N4Y4R4"/>